<evidence type="ECO:0000313" key="1">
    <source>
        <dbReference type="EMBL" id="KAI8674937.1"/>
    </source>
</evidence>
<reference evidence="1" key="1">
    <citation type="submission" date="2022-06" db="EMBL/GenBank/DDBJ databases">
        <title>Fusarium solani species complex genomes reveal bases of compartmentalisation and animal pathogenesis.</title>
        <authorList>
            <person name="Tsai I.J."/>
        </authorList>
    </citation>
    <scope>NUCLEOTIDE SEQUENCE</scope>
    <source>
        <strain evidence="1">Fu6.1</strain>
    </source>
</reference>
<protein>
    <submittedName>
        <fullName evidence="1">Uncharacterized protein</fullName>
    </submittedName>
</protein>
<name>A0ACC0R5M2_9HYPO</name>
<dbReference type="EMBL" id="CM046505">
    <property type="protein sequence ID" value="KAI8674937.1"/>
    <property type="molecule type" value="Genomic_DNA"/>
</dbReference>
<dbReference type="Proteomes" id="UP001065298">
    <property type="component" value="Chromosome 3"/>
</dbReference>
<sequence>MDHSGDSGSQTSWGDAGPGSSFKSWESALFLDDENRKFLGKFKDPGRVDGTAAYLICSAKPDTEPWMGFSIRFLLGRSNDDDGFGIRYRANRTYGTPTVLRQYRLFVKLPHGGFTYTAEATPKGHTLHGRVWKKKIEFTLLKVSLEKGFHAKIDGYCMPFANPNNVADPWFNDNAPIAGSKPLRELLEQREFTILVCATHKEIISKWHENILPPPFSYPYGRQHAWNMHRYQAMIPWAQGHQFEPAWSFHDDNSHLAALTQSQVQGAVWPRNSADSIATLELSALFIYARMDASESTYYVIVPIKKHYNPDTRSAWQHLSQHPVLQLCLCDDPKAVEWEARIVHHPHSINAIKTAKFGDFYLFNPPTADCERKVDAVCQFHPKAMPSNPMAVGLRTDASGQLLQAIPMDLQLKMSYHRDPLRGTGFHPTMRQQGTGVLQDANYYHWALPAVDILDGIDKTHVDAMMEVPLADRPRLRNYLGKRPLGLGMITGAPGCGKTTALAVSALALTSSVGRVYCSAPSDVIVDNFAFRLD</sequence>
<evidence type="ECO:0000313" key="2">
    <source>
        <dbReference type="Proteomes" id="UP001065298"/>
    </source>
</evidence>
<organism evidence="1 2">
    <name type="scientific">Fusarium keratoplasticum</name>
    <dbReference type="NCBI Taxonomy" id="1328300"/>
    <lineage>
        <taxon>Eukaryota</taxon>
        <taxon>Fungi</taxon>
        <taxon>Dikarya</taxon>
        <taxon>Ascomycota</taxon>
        <taxon>Pezizomycotina</taxon>
        <taxon>Sordariomycetes</taxon>
        <taxon>Hypocreomycetidae</taxon>
        <taxon>Hypocreales</taxon>
        <taxon>Nectriaceae</taxon>
        <taxon>Fusarium</taxon>
        <taxon>Fusarium solani species complex</taxon>
    </lineage>
</organism>
<proteinExistence type="predicted"/>
<keyword evidence="2" id="KW-1185">Reference proteome</keyword>
<comment type="caution">
    <text evidence="1">The sequence shown here is derived from an EMBL/GenBank/DDBJ whole genome shotgun (WGS) entry which is preliminary data.</text>
</comment>
<gene>
    <name evidence="1" type="ORF">NCS57_00393200</name>
</gene>
<accession>A0ACC0R5M2</accession>